<dbReference type="Pfam" id="PF13481">
    <property type="entry name" value="AAA_25"/>
    <property type="match status" value="1"/>
</dbReference>
<proteinExistence type="predicted"/>
<dbReference type="Gene3D" id="3.40.50.300">
    <property type="entry name" value="P-loop containing nucleotide triphosphate hydrolases"/>
    <property type="match status" value="1"/>
</dbReference>
<dbReference type="InterPro" id="IPR027417">
    <property type="entry name" value="P-loop_NTPase"/>
</dbReference>
<keyword evidence="2" id="KW-1185">Reference proteome</keyword>
<evidence type="ECO:0000313" key="2">
    <source>
        <dbReference type="Proteomes" id="UP001549321"/>
    </source>
</evidence>
<protein>
    <recommendedName>
        <fullName evidence="3">Recombinase RecA</fullName>
    </recommendedName>
</protein>
<dbReference type="SUPFAM" id="SSF52540">
    <property type="entry name" value="P-loop containing nucleoside triphosphate hydrolases"/>
    <property type="match status" value="1"/>
</dbReference>
<reference evidence="1 2" key="1">
    <citation type="submission" date="2024-06" db="EMBL/GenBank/DDBJ databases">
        <title>Sorghum-associated microbial communities from plants grown in Nebraska, USA.</title>
        <authorList>
            <person name="Schachtman D."/>
        </authorList>
    </citation>
    <scope>NUCLEOTIDE SEQUENCE [LARGE SCALE GENOMIC DNA]</scope>
    <source>
        <strain evidence="1 2">3207</strain>
    </source>
</reference>
<gene>
    <name evidence="1" type="ORF">ABIE08_004528</name>
</gene>
<evidence type="ECO:0000313" key="1">
    <source>
        <dbReference type="EMBL" id="MET4636565.1"/>
    </source>
</evidence>
<comment type="caution">
    <text evidence="1">The sequence shown here is derived from an EMBL/GenBank/DDBJ whole genome shotgun (WGS) entry which is preliminary data.</text>
</comment>
<evidence type="ECO:0008006" key="3">
    <source>
        <dbReference type="Google" id="ProtNLM"/>
    </source>
</evidence>
<accession>A0ABV2R7D2</accession>
<dbReference type="Proteomes" id="UP001549321">
    <property type="component" value="Unassembled WGS sequence"/>
</dbReference>
<organism evidence="1 2">
    <name type="scientific">Kaistia defluvii</name>
    <dbReference type="NCBI Taxonomy" id="410841"/>
    <lineage>
        <taxon>Bacteria</taxon>
        <taxon>Pseudomonadati</taxon>
        <taxon>Pseudomonadota</taxon>
        <taxon>Alphaproteobacteria</taxon>
        <taxon>Hyphomicrobiales</taxon>
        <taxon>Kaistiaceae</taxon>
        <taxon>Kaistia</taxon>
    </lineage>
</organism>
<name>A0ABV2R7D2_9HYPH</name>
<sequence>MTGTAETIDEGRFIYHPESGNRVLKFEHAVGRRQTFTKAKEARGISATPFVLRDPSLIPQRDWLYGRHLARKFLSTTVAPGGVGKSSLVITEALAMASGQKLLGQWSAPGLRVWLWNGEDPVDEMERRIAATALHYELSADDIAGRLFVDSGREMEIVLATQTREGTAIAEPVVADMIRTIRTNRIDVVVIDPFVSSHRVTENDNNAIDRVAKTWGRIADETNCAIQLVHHVRKTNGAEISVEDGRGAVALLAAARSARVLNVMSEEEATKANVENRRLYFRVSDGKGNMSPPAEKSDWHKMESVDLGNGRLGMGGDSIGVVTTWEWPDALAGIETADLLKAQKAIDGSQWRENDQAGDWVGKPIARALDLDIGSGRTSELTRTQKAAKAKIKTLIRVWLGSGALVLVEGQDAKRMPKRFVEVGEWAVTETYK</sequence>
<dbReference type="EMBL" id="JBEPSM010000005">
    <property type="protein sequence ID" value="MET4636565.1"/>
    <property type="molecule type" value="Genomic_DNA"/>
</dbReference>
<dbReference type="RefSeq" id="WP_354554254.1">
    <property type="nucleotide sequence ID" value="NZ_JBEPSM010000005.1"/>
</dbReference>